<feature type="region of interest" description="Disordered" evidence="2">
    <location>
        <begin position="79"/>
        <end position="99"/>
    </location>
</feature>
<dbReference type="Proteomes" id="UP000000600">
    <property type="component" value="Unassembled WGS sequence"/>
</dbReference>
<reference evidence="3 4" key="1">
    <citation type="journal article" date="2006" name="Nature">
        <title>Global trends of whole-genome duplications revealed by the ciliate Paramecium tetraurelia.</title>
        <authorList>
            <consortium name="Genoscope"/>
            <person name="Aury J.-M."/>
            <person name="Jaillon O."/>
            <person name="Duret L."/>
            <person name="Noel B."/>
            <person name="Jubin C."/>
            <person name="Porcel B.M."/>
            <person name="Segurens B."/>
            <person name="Daubin V."/>
            <person name="Anthouard V."/>
            <person name="Aiach N."/>
            <person name="Arnaiz O."/>
            <person name="Billaut A."/>
            <person name="Beisson J."/>
            <person name="Blanc I."/>
            <person name="Bouhouche K."/>
            <person name="Camara F."/>
            <person name="Duharcourt S."/>
            <person name="Guigo R."/>
            <person name="Gogendeau D."/>
            <person name="Katinka M."/>
            <person name="Keller A.-M."/>
            <person name="Kissmehl R."/>
            <person name="Klotz C."/>
            <person name="Koll F."/>
            <person name="Le Moue A."/>
            <person name="Lepere C."/>
            <person name="Malinsky S."/>
            <person name="Nowacki M."/>
            <person name="Nowak J.K."/>
            <person name="Plattner H."/>
            <person name="Poulain J."/>
            <person name="Ruiz F."/>
            <person name="Serrano V."/>
            <person name="Zagulski M."/>
            <person name="Dessen P."/>
            <person name="Betermier M."/>
            <person name="Weissenbach J."/>
            <person name="Scarpelli C."/>
            <person name="Schachter V."/>
            <person name="Sperling L."/>
            <person name="Meyer E."/>
            <person name="Cohen J."/>
            <person name="Wincker P."/>
        </authorList>
    </citation>
    <scope>NUCLEOTIDE SEQUENCE [LARGE SCALE GENOMIC DNA]</scope>
    <source>
        <strain evidence="3 4">Stock d4-2</strain>
    </source>
</reference>
<evidence type="ECO:0000256" key="2">
    <source>
        <dbReference type="SAM" id="MobiDB-lite"/>
    </source>
</evidence>
<feature type="region of interest" description="Disordered" evidence="2">
    <location>
        <begin position="1"/>
        <end position="54"/>
    </location>
</feature>
<dbReference type="RefSeq" id="XP_001434898.1">
    <property type="nucleotide sequence ID" value="XM_001434861.1"/>
</dbReference>
<accession>A0C9N4</accession>
<evidence type="ECO:0000256" key="1">
    <source>
        <dbReference type="SAM" id="Coils"/>
    </source>
</evidence>
<dbReference type="EMBL" id="CT868052">
    <property type="protein sequence ID" value="CAK67501.1"/>
    <property type="molecule type" value="Genomic_DNA"/>
</dbReference>
<feature type="compositionally biased region" description="Basic and acidic residues" evidence="2">
    <location>
        <begin position="10"/>
        <end position="19"/>
    </location>
</feature>
<feature type="compositionally biased region" description="Polar residues" evidence="2">
    <location>
        <begin position="83"/>
        <end position="99"/>
    </location>
</feature>
<keyword evidence="4" id="KW-1185">Reference proteome</keyword>
<dbReference type="InParanoid" id="A0C9N4"/>
<evidence type="ECO:0000313" key="3">
    <source>
        <dbReference type="EMBL" id="CAK67501.1"/>
    </source>
</evidence>
<dbReference type="HOGENOM" id="CLU_1083617_0_0_1"/>
<protein>
    <submittedName>
        <fullName evidence="3">Uncharacterized protein</fullName>
    </submittedName>
</protein>
<evidence type="ECO:0000313" key="4">
    <source>
        <dbReference type="Proteomes" id="UP000000600"/>
    </source>
</evidence>
<proteinExistence type="predicted"/>
<gene>
    <name evidence="3" type="ORF">GSPATT00006807001</name>
</gene>
<dbReference type="OrthoDB" id="10334232at2759"/>
<keyword evidence="1" id="KW-0175">Coiled coil</keyword>
<feature type="coiled-coil region" evidence="1">
    <location>
        <begin position="108"/>
        <end position="135"/>
    </location>
</feature>
<dbReference type="GeneID" id="5020683"/>
<name>A0C9N4_PARTE</name>
<organism evidence="3 4">
    <name type="scientific">Paramecium tetraurelia</name>
    <dbReference type="NCBI Taxonomy" id="5888"/>
    <lineage>
        <taxon>Eukaryota</taxon>
        <taxon>Sar</taxon>
        <taxon>Alveolata</taxon>
        <taxon>Ciliophora</taxon>
        <taxon>Intramacronucleata</taxon>
        <taxon>Oligohymenophorea</taxon>
        <taxon>Peniculida</taxon>
        <taxon>Parameciidae</taxon>
        <taxon>Paramecium</taxon>
    </lineage>
</organism>
<sequence>MQLRQSKSRKSIDDQDIGQKKQQSTRKSVGQTKQKRSVSKDKENNKKSTQLNNKVKNISETFKLKDILKLKEFYKGNEEYEENTATRSTPQKTECQTSNSRFSNCNCKQEIIEDNQNLKQEILEHLEKIQFIVQKNERFMTHRSQQEIKAESFLSQDKSSRKCINKVQEQQDQQEDVLNNSNIYNLNYIIQQQQLQISNLKTKLFCQEQKFLEKQSQYEQEVLQLKNQILQLTSGMEMLKEQIHQQQFQRQVNVQTKK</sequence>
<feature type="coiled-coil region" evidence="1">
    <location>
        <begin position="208"/>
        <end position="242"/>
    </location>
</feature>
<dbReference type="KEGG" id="ptm:GSPATT00006807001"/>
<dbReference type="AlphaFoldDB" id="A0C9N4"/>